<comment type="caution">
    <text evidence="3">The sequence shown here is derived from an EMBL/GenBank/DDBJ whole genome shotgun (WGS) entry which is preliminary data.</text>
</comment>
<dbReference type="PANTHER" id="PTHR48081">
    <property type="entry name" value="AB HYDROLASE SUPERFAMILY PROTEIN C4A8.06C"/>
    <property type="match status" value="1"/>
</dbReference>
<feature type="domain" description="BD-FAE-like" evidence="2">
    <location>
        <begin position="66"/>
        <end position="258"/>
    </location>
</feature>
<dbReference type="OrthoDB" id="9796689at2"/>
<accession>A0A2U2BDR7</accession>
<dbReference type="RefSeq" id="WP_109262669.1">
    <property type="nucleotide sequence ID" value="NZ_QEWP01000001.1"/>
</dbReference>
<proteinExistence type="predicted"/>
<evidence type="ECO:0000313" key="4">
    <source>
        <dbReference type="Proteomes" id="UP000244956"/>
    </source>
</evidence>
<dbReference type="PANTHER" id="PTHR48081:SF6">
    <property type="entry name" value="PEPTIDASE S9 PROLYL OLIGOPEPTIDASE CATALYTIC DOMAIN-CONTAINING PROTEIN"/>
    <property type="match status" value="1"/>
</dbReference>
<dbReference type="SUPFAM" id="SSF53474">
    <property type="entry name" value="alpha/beta-Hydrolases"/>
    <property type="match status" value="1"/>
</dbReference>
<dbReference type="Proteomes" id="UP000244956">
    <property type="component" value="Unassembled WGS sequence"/>
</dbReference>
<protein>
    <submittedName>
        <fullName evidence="3">Alpha/beta hydrolase</fullName>
    </submittedName>
</protein>
<keyword evidence="4" id="KW-1185">Reference proteome</keyword>
<evidence type="ECO:0000313" key="3">
    <source>
        <dbReference type="EMBL" id="PWE01215.1"/>
    </source>
</evidence>
<dbReference type="AlphaFoldDB" id="A0A2U2BDR7"/>
<dbReference type="EMBL" id="QEWP01000001">
    <property type="protein sequence ID" value="PWE01215.1"/>
    <property type="molecule type" value="Genomic_DNA"/>
</dbReference>
<gene>
    <name evidence="3" type="ORF">DDZ16_01635</name>
</gene>
<organism evidence="3 4">
    <name type="scientific">Marinilabilia rubra</name>
    <dbReference type="NCBI Taxonomy" id="2162893"/>
    <lineage>
        <taxon>Bacteria</taxon>
        <taxon>Pseudomonadati</taxon>
        <taxon>Bacteroidota</taxon>
        <taxon>Bacteroidia</taxon>
        <taxon>Marinilabiliales</taxon>
        <taxon>Marinilabiliaceae</taxon>
        <taxon>Marinilabilia</taxon>
    </lineage>
</organism>
<evidence type="ECO:0000259" key="2">
    <source>
        <dbReference type="Pfam" id="PF20434"/>
    </source>
</evidence>
<reference evidence="3 4" key="1">
    <citation type="submission" date="2018-05" db="EMBL/GenBank/DDBJ databases">
        <title>Marinilabilia rubrum sp. nov., isolated from saltern sediment.</title>
        <authorList>
            <person name="Zhang R."/>
        </authorList>
    </citation>
    <scope>NUCLEOTIDE SEQUENCE [LARGE SCALE GENOMIC DNA]</scope>
    <source>
        <strain evidence="3 4">WTE16</strain>
    </source>
</reference>
<dbReference type="Pfam" id="PF20434">
    <property type="entry name" value="BD-FAE"/>
    <property type="match status" value="1"/>
</dbReference>
<sequence>MRSIFLFLFAMAATVNIEGQDKILSLYEGSSPGSKGNPPQERKTISDYGTPILYNVTEPELWHYSAQGKGIKPAIIICPGGGYRVEAYEHEGSQVAEWLSQLGYEAFVLKYRLPEDSLFSDATFVPLADARRAIALVREKASEWSINPDKIGILGFSAGGHLAASASNLFNQRVPLSREGNKVRPDFSILVYPVISMADTITHQGSREALLGKNASDKLVQLFSLEKQITANTPPTIIIHAKDDEGVSVENTIRYAKALRSNNVAVKEVLLEKGGHGFGFRKESPAFIWTEYLEHWLKEDIE</sequence>
<dbReference type="InterPro" id="IPR049492">
    <property type="entry name" value="BD-FAE-like_dom"/>
</dbReference>
<keyword evidence="1 3" id="KW-0378">Hydrolase</keyword>
<dbReference type="InterPro" id="IPR029058">
    <property type="entry name" value="AB_hydrolase_fold"/>
</dbReference>
<name>A0A2U2BDR7_9BACT</name>
<evidence type="ECO:0000256" key="1">
    <source>
        <dbReference type="ARBA" id="ARBA00022801"/>
    </source>
</evidence>
<dbReference type="GO" id="GO:0016787">
    <property type="term" value="F:hydrolase activity"/>
    <property type="evidence" value="ECO:0007669"/>
    <property type="project" value="UniProtKB-KW"/>
</dbReference>
<dbReference type="InterPro" id="IPR050300">
    <property type="entry name" value="GDXG_lipolytic_enzyme"/>
</dbReference>
<dbReference type="Gene3D" id="3.40.50.1820">
    <property type="entry name" value="alpha/beta hydrolase"/>
    <property type="match status" value="1"/>
</dbReference>